<feature type="transmembrane region" description="Helical" evidence="1">
    <location>
        <begin position="162"/>
        <end position="187"/>
    </location>
</feature>
<organism evidence="2 3">
    <name type="scientific">Dactylosporangium cerinum</name>
    <dbReference type="NCBI Taxonomy" id="1434730"/>
    <lineage>
        <taxon>Bacteria</taxon>
        <taxon>Bacillati</taxon>
        <taxon>Actinomycetota</taxon>
        <taxon>Actinomycetes</taxon>
        <taxon>Micromonosporales</taxon>
        <taxon>Micromonosporaceae</taxon>
        <taxon>Dactylosporangium</taxon>
    </lineage>
</organism>
<protein>
    <recommendedName>
        <fullName evidence="4">PepSY domain-containing protein</fullName>
    </recommendedName>
</protein>
<name>A0ABV9VT13_9ACTN</name>
<reference evidence="3" key="1">
    <citation type="journal article" date="2019" name="Int. J. Syst. Evol. Microbiol.">
        <title>The Global Catalogue of Microorganisms (GCM) 10K type strain sequencing project: providing services to taxonomists for standard genome sequencing and annotation.</title>
        <authorList>
            <consortium name="The Broad Institute Genomics Platform"/>
            <consortium name="The Broad Institute Genome Sequencing Center for Infectious Disease"/>
            <person name="Wu L."/>
            <person name="Ma J."/>
        </authorList>
    </citation>
    <scope>NUCLEOTIDE SEQUENCE [LARGE SCALE GENOMIC DNA]</scope>
    <source>
        <strain evidence="3">CGMCC 4.7152</strain>
    </source>
</reference>
<evidence type="ECO:0000256" key="1">
    <source>
        <dbReference type="SAM" id="Phobius"/>
    </source>
</evidence>
<evidence type="ECO:0000313" key="2">
    <source>
        <dbReference type="EMBL" id="MFC4998809.1"/>
    </source>
</evidence>
<feature type="transmembrane region" description="Helical" evidence="1">
    <location>
        <begin position="22"/>
        <end position="45"/>
    </location>
</feature>
<keyword evidence="1" id="KW-1133">Transmembrane helix</keyword>
<keyword evidence="3" id="KW-1185">Reference proteome</keyword>
<keyword evidence="1" id="KW-0812">Transmembrane</keyword>
<sequence length="205" mass="22523">MSPAGNEASHVRQYRMTRARDAVITLLCLMVLVPLMVLSAAAAGLHPRHWSGIPLSAVDLPFADTSPRGADSRLPALDEVTDTLIAMKDHGWVEIYGGQDGRIYIVTTRLSPSALPDLGHRFDDETVGVIYSPLTPPMHLDGPGDDSTTETWWQRTDPLGTWVTLMFGFPWQLGIALLLTAVGWAFVLRRRRRRQASAPQPAVSS</sequence>
<proteinExistence type="predicted"/>
<accession>A0ABV9VT13</accession>
<dbReference type="RefSeq" id="WP_380115049.1">
    <property type="nucleotide sequence ID" value="NZ_JBHSIU010000013.1"/>
</dbReference>
<gene>
    <name evidence="2" type="ORF">ACFPIJ_13300</name>
</gene>
<keyword evidence="1" id="KW-0472">Membrane</keyword>
<dbReference type="Proteomes" id="UP001595912">
    <property type="component" value="Unassembled WGS sequence"/>
</dbReference>
<evidence type="ECO:0000313" key="3">
    <source>
        <dbReference type="Proteomes" id="UP001595912"/>
    </source>
</evidence>
<evidence type="ECO:0008006" key="4">
    <source>
        <dbReference type="Google" id="ProtNLM"/>
    </source>
</evidence>
<dbReference type="EMBL" id="JBHSIU010000013">
    <property type="protein sequence ID" value="MFC4998809.1"/>
    <property type="molecule type" value="Genomic_DNA"/>
</dbReference>
<comment type="caution">
    <text evidence="2">The sequence shown here is derived from an EMBL/GenBank/DDBJ whole genome shotgun (WGS) entry which is preliminary data.</text>
</comment>